<comment type="caution">
    <text evidence="1">The sequence shown here is derived from an EMBL/GenBank/DDBJ whole genome shotgun (WGS) entry which is preliminary data.</text>
</comment>
<dbReference type="Proteomes" id="UP001438008">
    <property type="component" value="Unassembled WGS sequence"/>
</dbReference>
<evidence type="ECO:0000313" key="2">
    <source>
        <dbReference type="Proteomes" id="UP001438008"/>
    </source>
</evidence>
<proteinExistence type="predicted"/>
<organism evidence="1 2">
    <name type="scientific">Laedolimicola intestinihominis</name>
    <dbReference type="NCBI Taxonomy" id="3133166"/>
    <lineage>
        <taxon>Bacteria</taxon>
        <taxon>Bacillati</taxon>
        <taxon>Bacillota</taxon>
        <taxon>Clostridia</taxon>
        <taxon>Lachnospirales</taxon>
        <taxon>Lachnospiraceae</taxon>
        <taxon>Laedolimicola</taxon>
    </lineage>
</organism>
<accession>A0ABV1FEB7</accession>
<evidence type="ECO:0000313" key="1">
    <source>
        <dbReference type="EMBL" id="MEQ2471729.1"/>
    </source>
</evidence>
<reference evidence="1 2" key="1">
    <citation type="submission" date="2024-03" db="EMBL/GenBank/DDBJ databases">
        <title>Human intestinal bacterial collection.</title>
        <authorList>
            <person name="Pauvert C."/>
            <person name="Hitch T.C.A."/>
            <person name="Clavel T."/>
        </authorList>
    </citation>
    <scope>NUCLEOTIDE SEQUENCE [LARGE SCALE GENOMIC DNA]</scope>
    <source>
        <strain evidence="1 2">CLA-AA-H132</strain>
    </source>
</reference>
<keyword evidence="2" id="KW-1185">Reference proteome</keyword>
<dbReference type="RefSeq" id="WP_349163920.1">
    <property type="nucleotide sequence ID" value="NZ_JBBMFE010000003.1"/>
</dbReference>
<name>A0ABV1FEB7_9FIRM</name>
<dbReference type="EMBL" id="JBBMFE010000003">
    <property type="protein sequence ID" value="MEQ2471729.1"/>
    <property type="molecule type" value="Genomic_DNA"/>
</dbReference>
<sequence>MIEEDREEIYIGKDLPDEYAGSRYIATLKGGLAKAKANAAQAIPELIELSVNKSYQENLNPKHKLDARYGWYRYDVRFAIAVYNEQGEVERYNVYKARMIIRHDADGKKYLYDIINIKKEPSTPLGQI</sequence>
<gene>
    <name evidence="1" type="ORF">WMO29_04385</name>
</gene>
<protein>
    <submittedName>
        <fullName evidence="1">Uncharacterized protein</fullName>
    </submittedName>
</protein>